<organism evidence="5 6">
    <name type="scientific">Musa troglodytarum</name>
    <name type="common">fe'i banana</name>
    <dbReference type="NCBI Taxonomy" id="320322"/>
    <lineage>
        <taxon>Eukaryota</taxon>
        <taxon>Viridiplantae</taxon>
        <taxon>Streptophyta</taxon>
        <taxon>Embryophyta</taxon>
        <taxon>Tracheophyta</taxon>
        <taxon>Spermatophyta</taxon>
        <taxon>Magnoliopsida</taxon>
        <taxon>Liliopsida</taxon>
        <taxon>Zingiberales</taxon>
        <taxon>Musaceae</taxon>
        <taxon>Musa</taxon>
    </lineage>
</organism>
<dbReference type="PANTHER" id="PTHR15371">
    <property type="entry name" value="TIM23"/>
    <property type="match status" value="1"/>
</dbReference>
<evidence type="ECO:0000313" key="6">
    <source>
        <dbReference type="Proteomes" id="UP001055439"/>
    </source>
</evidence>
<gene>
    <name evidence="5" type="ORF">MUK42_25468</name>
</gene>
<evidence type="ECO:0000256" key="4">
    <source>
        <dbReference type="ARBA" id="ARBA00023136"/>
    </source>
</evidence>
<dbReference type="GO" id="GO:0015171">
    <property type="term" value="F:amino acid transmembrane transporter activity"/>
    <property type="evidence" value="ECO:0007669"/>
    <property type="project" value="TreeGrafter"/>
</dbReference>
<evidence type="ECO:0000256" key="3">
    <source>
        <dbReference type="ARBA" id="ARBA00022989"/>
    </source>
</evidence>
<dbReference type="Proteomes" id="UP001055439">
    <property type="component" value="Chromosome 9"/>
</dbReference>
<evidence type="ECO:0000313" key="5">
    <source>
        <dbReference type="EMBL" id="URE45300.1"/>
    </source>
</evidence>
<protein>
    <submittedName>
        <fullName evidence="5">Mitochondrial import inner membrane translocase subunit Tim17</fullName>
    </submittedName>
</protein>
<evidence type="ECO:0000256" key="2">
    <source>
        <dbReference type="ARBA" id="ARBA00022692"/>
    </source>
</evidence>
<proteinExistence type="predicted"/>
<dbReference type="InterPro" id="IPR045238">
    <property type="entry name" value="Tim23-like"/>
</dbReference>
<accession>A0A9E7I406</accession>
<keyword evidence="6" id="KW-1185">Reference proteome</keyword>
<dbReference type="GO" id="GO:0009707">
    <property type="term" value="C:chloroplast outer membrane"/>
    <property type="evidence" value="ECO:0007669"/>
    <property type="project" value="TreeGrafter"/>
</dbReference>
<dbReference type="GO" id="GO:0045037">
    <property type="term" value="P:protein import into chloroplast stroma"/>
    <property type="evidence" value="ECO:0007669"/>
    <property type="project" value="TreeGrafter"/>
</dbReference>
<dbReference type="Pfam" id="PF02466">
    <property type="entry name" value="Tim17"/>
    <property type="match status" value="1"/>
</dbReference>
<dbReference type="PANTHER" id="PTHR15371:SF2">
    <property type="entry name" value="OUTER ENVELOPE PORE PROTEIN 16-1, CHLOROPLASTIC"/>
    <property type="match status" value="1"/>
</dbReference>
<comment type="subcellular location">
    <subcellularLocation>
        <location evidence="1">Membrane</location>
        <topology evidence="1">Multi-pass membrane protein</topology>
    </subcellularLocation>
</comment>
<keyword evidence="3" id="KW-1133">Transmembrane helix</keyword>
<evidence type="ECO:0000256" key="1">
    <source>
        <dbReference type="ARBA" id="ARBA00004141"/>
    </source>
</evidence>
<keyword evidence="2" id="KW-0812">Transmembrane</keyword>
<dbReference type="AlphaFoldDB" id="A0A9E7I406"/>
<sequence>MPRSVLAGSISSPKIDVVIDTGNPFLNRTVDGFLKIGTVAASKVAVEETYHCMDKGSISKGKLEAALKKMCKEGVYWGTAAGVYAGMEYGVERIRGKRDWKNATLGGAISGLLISAASNNGRDKVIKDAITAVMLNDSITVLVASHLRLINDVEDLDQVEIIYGAGRCLMIKEGSSGNMDCVWRDIRRRWGWILFASRTLTCTTKRVTSVLVTPSIAVPELSLTHGFDSHGYSVSIRSGAHRNGGFQSFREDPKFFGCSS</sequence>
<dbReference type="EMBL" id="CP097511">
    <property type="protein sequence ID" value="URE45300.1"/>
    <property type="molecule type" value="Genomic_DNA"/>
</dbReference>
<keyword evidence="4" id="KW-0472">Membrane</keyword>
<dbReference type="OrthoDB" id="75343at2759"/>
<name>A0A9E7I406_9LILI</name>
<reference evidence="5" key="1">
    <citation type="submission" date="2022-05" db="EMBL/GenBank/DDBJ databases">
        <title>The Musa troglodytarum L. genome provides insights into the mechanism of non-climacteric behaviour and enrichment of carotenoids.</title>
        <authorList>
            <person name="Wang J."/>
        </authorList>
    </citation>
    <scope>NUCLEOTIDE SEQUENCE</scope>
    <source>
        <tissue evidence="5">Leaf</tissue>
    </source>
</reference>